<proteinExistence type="predicted"/>
<sequence length="2889" mass="313695">MESRDFAPPHHLLTERSALVHSAASRMTPSGHGSVQHPAHFQPGKYYSSHLSMAPHSGQFWMQLFSYTVIPCYFMAFHFFRGVKAIPCLRKVRHSWVPFWPAVWGHRPPTLLTPRDLLHPLPPPPTGLDPIRGLPLSGSPIHMKRNINSFSLSLPLTGYPSYSGSLASPFLPMSSLDHHSNGLYGQPRFYETQKDHFYLRGLPPQPPLLSTSHSLPPLSRTAPGHPLGSCSRETDNGGGGGKSAKDVGEKGVSSVSKMKERSSSKERHQESKDKQHQLHHPHQTNPATTPSGHSHQAYPHPHHALLPHLTPQGREEDHRHSLERHKEYRDSDSGSQETKHVSACKLSSGSVSDTGSGGKGGPLSSCSGGGVGRPPSGGGRRCSKDGPINGEMRISESSASSNECMRRGAAAVTAILAPPTPHSVASYSMPPPPPPPPHALHIGSTVAGGWLHPAHHHPHPEFYCPPSPLTLTPSKDPASSPGGSGREAKLIGPTYVPSVGPLGDLAATDCRGAGGGGRKGDDKSGEGLYESSSHHLSRLSSCQKKDKSQPHQQQLGYGKADKPPDWSHQTQHFHKTSSNMSSQPELRSCSLERSSSLRDVEVVDNVYRPSLPLDAQGTHPRATSHREGQKIARIRHQQHSSHGASTEEKGRDGGQTAPTWGARGGYQEDQRKGSHHASVGNSEVRGLSNSAPNSDHNQPHSQPPPPLSRSSSQPTEGEGSAMKNLMNYSTQQPLLLPQRGPFGGLGCLKQGGERSEKGDRGGAKSNTSLQDPPKQSLPPRRGSTNEGERGDRGGKEAGEAGEGEVRQLPVGIAVAVARPPHRSPDNTPGHSRQGRVLPSMKGVSRPVYPLGREAEERKRMTEEQINLHHLDRDREMIISSDNEDDKDEDNDHNDGEDDVDNKRDNQDNDKVHPAYRHDRENKDRMEFARIHPSSSCHGDLTSHLLVPGGASQLGADPAAHAHPAHHHWMQRTGSPSLWMGHSYSEFCLMLGSQPAFRLSHVGMSPGFPPGLPSPLQPVLGSLTQDPTSPLVVLPTEPGPHHHLDVLEQSGLWPPVYGGRGPPSHLQHHSVYSRSFLRQQELYALQHQHQQQQRAMEHMQRHSLGQRKHEEHAITIENSPHESSTSRTPSSSSSSSSSTTSSHVAKPFSHTPPPPKTPTPSPGMCPSSRQSPCYHSPSRRPHPQNPLTPAPSPAAAAPRSPALSPAPSHLSKGLERGSDRGEGQPPQDYPQSLEPDLPPVYTYPPITIGYKAGPSPPEARLAEQASVEAEPAEPDSKSLSHPCHIPPLTEEEERREEGDGRICKVVESQSGDADEEKERRVEVEGCSVSEPDSKISGLPPCPSPAPLPDPACPTTATGKSLKVELSLGCSGQKASLEEPQLPKEQEDGSDHGKEDTKEDEGEKMGPEPTECTASVPVEPGEKEKEEVEDDGDKEGENVEVVEDEEEEGCGMSLDENSVELICNSPSTSPSSVPVIPPTASTAAQLQGAYMWSLELLIAAAMCATRDALYPPVPAVRAPSPPPHHGMEILGELAELEIQQRSRESKEKDADSEDMLTFDLHSLATLAAARALEMGGGAVDLGADRQCPIRKRLNLRRKCSWTPRHEPVCPVKGSMETMGGEELAMRVQLAEIQRHYKEKQRELAKLQRKHDHQKEETSRSPALPGARPPPQAQVHPRPSCCRELQKTQVSPLILRQYNQRDWQAQLIHPDFCLAGLNLLEEKARQKMSNHDFNSLSAAQVGLSAVSPSSSTHTDNHFLLLKGGRPSTLSSRLARRVTQLKQKAAAQRGAPSAGMLHCRETPGEEDTSKSHCRQGKEDVQQTWAAGQTVKRKRGRKPKALMGVNPSRSHHKDCRASEKQEVREEKSDSESSEHEEEEDGSYDSEDGAVDIKISSSSKEAPANSAGIVPFSSQSSKLQANQKARSKRTGPPAIYLPALISTISPSLSGIANMPCINPTRVPKRQSLSNTDRERPDHQGAKKAYLPHWGVSSVGCSFGDGRMNHGAPTEANRTSREALRKTSAGQGILGKAKGHAVSRLLQSFAADGDFQLDEESSFSEGEEEEEEEEEEKKLIHLPPNMPCRIPALPNCVLSKEMLVDGLKILISKEDELLYAACVQTLELPDIFSVVIEGERGNRPRIYSLEQLLQEAVLDVRPQTEAILTAGTRVCAYWSERSRCLYPGYVHRGGPGEEEKEGSVMVEFDDGDRGRISLANIRLLPPGYQICCAEPSPALLTSPGRRGRRSSTQEKKDTPIEKPANEEPAGKPQEKRPVGRPKKIHSVPKTASTATPVTDTVTKSNVSLLNWSAPRKRPPVDFFLFNGTSRKTQRRIRDRDLGFFHRPSSHLLQSQIPIKGIFGSPFEGDSFSSIANGYSTFGSSGAGRPAATAASLGLRDSSSSACSSAVTMAMAAGGRKPVSERDRKQFLVKLDHEGVTSPKTKNSKALLRLGGSGGRGGKSLASAGAPLRYIHPALLVKDGKKGDRDSAGARSEAVVKGAPPLRKDLLSAGLGVQGGDYSVDYPSDCPSSYSELDEDDEDDGQDAETRRGSAAVTSHRGRFLSRLSVCFSSSSSSSSSSGSISSSSLCSSDNDSSYSSDEESSVLLRRALLQQDKQKQRQNMTSDLLSPDPTTSKASASAPAHGYVAKANMAVSGSKVRADRAEDRKEFVSKGSMVVNSGAAKTQLKRKEGISNSHHQSQSSPASQQPKPASKDPATAKRQRMSSPEPLPNMAPLLPGRQLWKWSGNPTQRRGLKGKARKLFYKAIVRGKETVRVGDCAVFLSPGRPQLPYVGRVESLWESWSSSMVVRVKWFYHPEETRLGKRHRDGKNALYQSSHEDENDVQTISHRCQVVSRAEYDHLMRERKPSNAANDLFYLAGTYEPTTGQLISADGMAIVS</sequence>
<name>A0ACB8WCX1_9TELE</name>
<reference evidence="1" key="1">
    <citation type="submission" date="2022-04" db="EMBL/GenBank/DDBJ databases">
        <title>Jade perch genome.</title>
        <authorList>
            <person name="Chao B."/>
        </authorList>
    </citation>
    <scope>NUCLEOTIDE SEQUENCE</scope>
    <source>
        <strain evidence="1">CB-2022</strain>
    </source>
</reference>
<evidence type="ECO:0000313" key="1">
    <source>
        <dbReference type="EMBL" id="KAI3365594.1"/>
    </source>
</evidence>
<evidence type="ECO:0000313" key="2">
    <source>
        <dbReference type="Proteomes" id="UP000831701"/>
    </source>
</evidence>
<keyword evidence="2" id="KW-1185">Reference proteome</keyword>
<dbReference type="EMBL" id="CM041542">
    <property type="protein sequence ID" value="KAI3365594.1"/>
    <property type="molecule type" value="Genomic_DNA"/>
</dbReference>
<organism evidence="1 2">
    <name type="scientific">Scortum barcoo</name>
    <name type="common">barcoo grunter</name>
    <dbReference type="NCBI Taxonomy" id="214431"/>
    <lineage>
        <taxon>Eukaryota</taxon>
        <taxon>Metazoa</taxon>
        <taxon>Chordata</taxon>
        <taxon>Craniata</taxon>
        <taxon>Vertebrata</taxon>
        <taxon>Euteleostomi</taxon>
        <taxon>Actinopterygii</taxon>
        <taxon>Neopterygii</taxon>
        <taxon>Teleostei</taxon>
        <taxon>Neoteleostei</taxon>
        <taxon>Acanthomorphata</taxon>
        <taxon>Eupercaria</taxon>
        <taxon>Centrarchiformes</taxon>
        <taxon>Terapontoidei</taxon>
        <taxon>Terapontidae</taxon>
        <taxon>Scortum</taxon>
    </lineage>
</organism>
<comment type="caution">
    <text evidence="1">The sequence shown here is derived from an EMBL/GenBank/DDBJ whole genome shotgun (WGS) entry which is preliminary data.</text>
</comment>
<dbReference type="Proteomes" id="UP000831701">
    <property type="component" value="Chromosome 12"/>
</dbReference>
<gene>
    <name evidence="1" type="ORF">L3Q82_010675</name>
</gene>
<accession>A0ACB8WCX1</accession>
<protein>
    <submittedName>
        <fullName evidence="1">Uncharacterized protein</fullName>
    </submittedName>
</protein>